<dbReference type="PANTHER" id="PTHR47540:SF2">
    <property type="entry name" value="ZN(II)2CYS6 TRANSCRIPTION FACTOR (EUROFUNG)"/>
    <property type="match status" value="1"/>
</dbReference>
<dbReference type="InterPro" id="IPR051711">
    <property type="entry name" value="Stress_Response_Reg"/>
</dbReference>
<keyword evidence="3" id="KW-0862">Zinc</keyword>
<sequence>GSNTRLRVKKACDRCKRQKTKCDGEQPCLTCSRHGHKCEYTSVVPITTIVDKNKENKHNLKVHGGNDEEGYVQYLENRIRELESQVQDTNNLTKDEIFDKNFYTFSRDKYRVMRRYQNILPHELGSVVYESLDEKERKGLIVPRIQFYGWNMNGGHYLKQRKLPSFVKLIDLVNDLELGNWLVDFFMEKINPLFGILHESVFRDQYENYLRNMEDGDSNQSTTRLFTSILYLVFAISLRYSENHPDLPLNIKTKVYPSLEEKLFDDAYEVVTKLSFEWQSFELVQSWILITLYLRTCHRQISSYTSLGIAIRMCKGMGMNLNRIPAVFHKKVYEHVKIKRIFWVAYVWDRIFGFQSGKHYELHDDIINMEIPSLDDDTSDGWLTKPSLAMIHLAKICGDIQQLNLKGKLTDDKIEEIDQFLKNWKKWVDESISPKEYDTLLIDQIYLTYHDIMLNLHNKVLFKLLDKDIQINSTTQIQILLFHSNEILEVFEKIKSQQCLLVPWWLNLVLLFNTSLIDIMLINSGLYLIQSYSNLSKTIEILSSLKDKVGMAKECLWALKMLNHMVITRFQKSISCLQDIGIDHGSENVNKIKFLQFGKVNDENKENSKKRKIQND</sequence>
<dbReference type="RefSeq" id="XP_019039148.1">
    <property type="nucleotide sequence ID" value="XM_019180632.1"/>
</dbReference>
<gene>
    <name evidence="9" type="ORF">WICANDRAFT_15113</name>
</gene>
<dbReference type="OrthoDB" id="3980746at2759"/>
<dbReference type="GO" id="GO:0006351">
    <property type="term" value="P:DNA-templated transcription"/>
    <property type="evidence" value="ECO:0007669"/>
    <property type="project" value="InterPro"/>
</dbReference>
<keyword evidence="4" id="KW-0805">Transcription regulation</keyword>
<dbReference type="CDD" id="cd12148">
    <property type="entry name" value="fungal_TF_MHR"/>
    <property type="match status" value="1"/>
</dbReference>
<dbReference type="Gene3D" id="4.10.240.10">
    <property type="entry name" value="Zn(2)-C6 fungal-type DNA-binding domain"/>
    <property type="match status" value="1"/>
</dbReference>
<feature type="non-terminal residue" evidence="9">
    <location>
        <position position="616"/>
    </location>
</feature>
<dbReference type="PROSITE" id="PS50048">
    <property type="entry name" value="ZN2_CY6_FUNGAL_2"/>
    <property type="match status" value="1"/>
</dbReference>
<name>A0A1E3P384_WICAA</name>
<dbReference type="Proteomes" id="UP000094112">
    <property type="component" value="Unassembled WGS sequence"/>
</dbReference>
<dbReference type="SMART" id="SM00066">
    <property type="entry name" value="GAL4"/>
    <property type="match status" value="1"/>
</dbReference>
<reference evidence="9 10" key="1">
    <citation type="journal article" date="2016" name="Proc. Natl. Acad. Sci. U.S.A.">
        <title>Comparative genomics of biotechnologically important yeasts.</title>
        <authorList>
            <person name="Riley R."/>
            <person name="Haridas S."/>
            <person name="Wolfe K.H."/>
            <person name="Lopes M.R."/>
            <person name="Hittinger C.T."/>
            <person name="Goeker M."/>
            <person name="Salamov A.A."/>
            <person name="Wisecaver J.H."/>
            <person name="Long T.M."/>
            <person name="Calvey C.H."/>
            <person name="Aerts A.L."/>
            <person name="Barry K.W."/>
            <person name="Choi C."/>
            <person name="Clum A."/>
            <person name="Coughlan A.Y."/>
            <person name="Deshpande S."/>
            <person name="Douglass A.P."/>
            <person name="Hanson S.J."/>
            <person name="Klenk H.-P."/>
            <person name="LaButti K.M."/>
            <person name="Lapidus A."/>
            <person name="Lindquist E.A."/>
            <person name="Lipzen A.M."/>
            <person name="Meier-Kolthoff J.P."/>
            <person name="Ohm R.A."/>
            <person name="Otillar R.P."/>
            <person name="Pangilinan J.L."/>
            <person name="Peng Y."/>
            <person name="Rokas A."/>
            <person name="Rosa C.A."/>
            <person name="Scheuner C."/>
            <person name="Sibirny A.A."/>
            <person name="Slot J.C."/>
            <person name="Stielow J.B."/>
            <person name="Sun H."/>
            <person name="Kurtzman C.P."/>
            <person name="Blackwell M."/>
            <person name="Grigoriev I.V."/>
            <person name="Jeffries T.W."/>
        </authorList>
    </citation>
    <scope>NUCLEOTIDE SEQUENCE [LARGE SCALE GENOMIC DNA]</scope>
    <source>
        <strain evidence="10">ATCC 58044 / CBS 1984 / NCYC 433 / NRRL Y-366-8</strain>
    </source>
</reference>
<dbReference type="GO" id="GO:0045944">
    <property type="term" value="P:positive regulation of transcription by RNA polymerase II"/>
    <property type="evidence" value="ECO:0007669"/>
    <property type="project" value="TreeGrafter"/>
</dbReference>
<dbReference type="GO" id="GO:0008270">
    <property type="term" value="F:zinc ion binding"/>
    <property type="evidence" value="ECO:0007669"/>
    <property type="project" value="InterPro"/>
</dbReference>
<keyword evidence="6" id="KW-0804">Transcription</keyword>
<dbReference type="Pfam" id="PF04082">
    <property type="entry name" value="Fungal_trans"/>
    <property type="match status" value="1"/>
</dbReference>
<comment type="subcellular location">
    <subcellularLocation>
        <location evidence="1">Nucleus</location>
    </subcellularLocation>
</comment>
<keyword evidence="5" id="KW-0238">DNA-binding</keyword>
<dbReference type="GO" id="GO:0043565">
    <property type="term" value="F:sequence-specific DNA binding"/>
    <property type="evidence" value="ECO:0007669"/>
    <property type="project" value="TreeGrafter"/>
</dbReference>
<evidence type="ECO:0000313" key="9">
    <source>
        <dbReference type="EMBL" id="ODQ59941.1"/>
    </source>
</evidence>
<dbReference type="AlphaFoldDB" id="A0A1E3P384"/>
<dbReference type="CDD" id="cd00067">
    <property type="entry name" value="GAL4"/>
    <property type="match status" value="1"/>
</dbReference>
<keyword evidence="10" id="KW-1185">Reference proteome</keyword>
<keyword evidence="7" id="KW-0539">Nucleus</keyword>
<feature type="domain" description="Zn(2)-C6 fungal-type" evidence="8">
    <location>
        <begin position="11"/>
        <end position="40"/>
    </location>
</feature>
<dbReference type="PANTHER" id="PTHR47540">
    <property type="entry name" value="THIAMINE REPRESSIBLE GENES REGULATORY PROTEIN THI5"/>
    <property type="match status" value="1"/>
</dbReference>
<keyword evidence="2" id="KW-0479">Metal-binding</keyword>
<dbReference type="SUPFAM" id="SSF57701">
    <property type="entry name" value="Zn2/Cys6 DNA-binding domain"/>
    <property type="match status" value="1"/>
</dbReference>
<feature type="non-terminal residue" evidence="9">
    <location>
        <position position="1"/>
    </location>
</feature>
<evidence type="ECO:0000313" key="10">
    <source>
        <dbReference type="Proteomes" id="UP000094112"/>
    </source>
</evidence>
<evidence type="ECO:0000259" key="8">
    <source>
        <dbReference type="PROSITE" id="PS50048"/>
    </source>
</evidence>
<dbReference type="InterPro" id="IPR036864">
    <property type="entry name" value="Zn2-C6_fun-type_DNA-bd_sf"/>
</dbReference>
<accession>A0A1E3P384</accession>
<dbReference type="EMBL" id="KV454210">
    <property type="protein sequence ID" value="ODQ59941.1"/>
    <property type="molecule type" value="Genomic_DNA"/>
</dbReference>
<dbReference type="GO" id="GO:0005634">
    <property type="term" value="C:nucleus"/>
    <property type="evidence" value="ECO:0007669"/>
    <property type="project" value="UniProtKB-SubCell"/>
</dbReference>
<dbReference type="InterPro" id="IPR007219">
    <property type="entry name" value="XnlR_reg_dom"/>
</dbReference>
<proteinExistence type="predicted"/>
<evidence type="ECO:0000256" key="6">
    <source>
        <dbReference type="ARBA" id="ARBA00023163"/>
    </source>
</evidence>
<dbReference type="STRING" id="683960.A0A1E3P384"/>
<dbReference type="Pfam" id="PF00172">
    <property type="entry name" value="Zn_clus"/>
    <property type="match status" value="1"/>
</dbReference>
<evidence type="ECO:0000256" key="5">
    <source>
        <dbReference type="ARBA" id="ARBA00023125"/>
    </source>
</evidence>
<dbReference type="GO" id="GO:0000981">
    <property type="term" value="F:DNA-binding transcription factor activity, RNA polymerase II-specific"/>
    <property type="evidence" value="ECO:0007669"/>
    <property type="project" value="InterPro"/>
</dbReference>
<dbReference type="PROSITE" id="PS00463">
    <property type="entry name" value="ZN2_CY6_FUNGAL_1"/>
    <property type="match status" value="1"/>
</dbReference>
<evidence type="ECO:0000256" key="4">
    <source>
        <dbReference type="ARBA" id="ARBA00023015"/>
    </source>
</evidence>
<evidence type="ECO:0000256" key="2">
    <source>
        <dbReference type="ARBA" id="ARBA00022723"/>
    </source>
</evidence>
<dbReference type="InterPro" id="IPR001138">
    <property type="entry name" value="Zn2Cys6_DnaBD"/>
</dbReference>
<organism evidence="9 10">
    <name type="scientific">Wickerhamomyces anomalus (strain ATCC 58044 / CBS 1984 / NCYC 433 / NRRL Y-366-8)</name>
    <name type="common">Yeast</name>
    <name type="synonym">Hansenula anomala</name>
    <dbReference type="NCBI Taxonomy" id="683960"/>
    <lineage>
        <taxon>Eukaryota</taxon>
        <taxon>Fungi</taxon>
        <taxon>Dikarya</taxon>
        <taxon>Ascomycota</taxon>
        <taxon>Saccharomycotina</taxon>
        <taxon>Saccharomycetes</taxon>
        <taxon>Phaffomycetales</taxon>
        <taxon>Wickerhamomycetaceae</taxon>
        <taxon>Wickerhamomyces</taxon>
    </lineage>
</organism>
<dbReference type="SMART" id="SM00906">
    <property type="entry name" value="Fungal_trans"/>
    <property type="match status" value="1"/>
</dbReference>
<dbReference type="GeneID" id="30197878"/>
<evidence type="ECO:0000256" key="3">
    <source>
        <dbReference type="ARBA" id="ARBA00022833"/>
    </source>
</evidence>
<evidence type="ECO:0000256" key="1">
    <source>
        <dbReference type="ARBA" id="ARBA00004123"/>
    </source>
</evidence>
<protein>
    <recommendedName>
        <fullName evidence="8">Zn(2)-C6 fungal-type domain-containing protein</fullName>
    </recommendedName>
</protein>
<evidence type="ECO:0000256" key="7">
    <source>
        <dbReference type="ARBA" id="ARBA00023242"/>
    </source>
</evidence>